<dbReference type="KEGG" id="cgo:Corgl_1178"/>
<dbReference type="PROSITE" id="PS50943">
    <property type="entry name" value="HTH_CROC1"/>
    <property type="match status" value="1"/>
</dbReference>
<reference evidence="6" key="1">
    <citation type="journal article" date="2013" name="Stand. Genomic Sci.">
        <title>Complete genome sequence of Coriobacterium glomerans type strain (PW2(T)) from the midgut of Pyrrhocoris apterus L. (red soldier bug).</title>
        <authorList>
            <person name="Stackebrandt E."/>
            <person name="Zeytun A."/>
            <person name="Lapidus A."/>
            <person name="Nolan M."/>
            <person name="Lucas S."/>
            <person name="Hammon N."/>
            <person name="Deshpande S."/>
            <person name="Cheng J.F."/>
            <person name="Tapia R."/>
            <person name="Goodwin L.A."/>
            <person name="Pitluck S."/>
            <person name="Liolios K."/>
            <person name="Pagani I."/>
            <person name="Ivanova N."/>
            <person name="Mavromatis K."/>
            <person name="Mikhailova N."/>
            <person name="Huntemann M."/>
            <person name="Pati A."/>
            <person name="Chen A."/>
            <person name="Palaniappan K."/>
            <person name="Chang Y.J."/>
            <person name="Land M."/>
            <person name="Hauser L."/>
            <person name="Rohde M."/>
            <person name="Pukall R."/>
            <person name="Goker M."/>
            <person name="Detter J.C."/>
            <person name="Woyke T."/>
            <person name="Bristow J."/>
            <person name="Eisen J.A."/>
            <person name="Markowitz V."/>
            <person name="Hugenholtz P."/>
            <person name="Kyrpides N.C."/>
            <person name="Klenk H.P."/>
        </authorList>
    </citation>
    <scope>NUCLEOTIDE SEQUENCE</scope>
    <source>
        <strain evidence="6">ATCC 49209 / DSM 20642 / JCM 10262 / PW2</strain>
    </source>
</reference>
<name>F2N8A1_CORGP</name>
<dbReference type="RefSeq" id="WP_013709027.1">
    <property type="nucleotide sequence ID" value="NC_015389.1"/>
</dbReference>
<keyword evidence="2" id="KW-0238">DNA-binding</keyword>
<keyword evidence="1" id="KW-0805">Transcription regulation</keyword>
<dbReference type="HOGENOM" id="CLU_066192_29_4_11"/>
<evidence type="ECO:0000256" key="2">
    <source>
        <dbReference type="ARBA" id="ARBA00023125"/>
    </source>
</evidence>
<dbReference type="SUPFAM" id="SSF47413">
    <property type="entry name" value="lambda repressor-like DNA-binding domains"/>
    <property type="match status" value="1"/>
</dbReference>
<keyword evidence="3" id="KW-0804">Transcription</keyword>
<dbReference type="GO" id="GO:0003677">
    <property type="term" value="F:DNA binding"/>
    <property type="evidence" value="ECO:0007669"/>
    <property type="project" value="UniProtKB-KW"/>
</dbReference>
<dbReference type="InterPro" id="IPR010982">
    <property type="entry name" value="Lambda_DNA-bd_dom_sf"/>
</dbReference>
<keyword evidence="6" id="KW-1185">Reference proteome</keyword>
<dbReference type="Gene3D" id="1.10.260.40">
    <property type="entry name" value="lambda repressor-like DNA-binding domains"/>
    <property type="match status" value="1"/>
</dbReference>
<dbReference type="GO" id="GO:0003700">
    <property type="term" value="F:DNA-binding transcription factor activity"/>
    <property type="evidence" value="ECO:0007669"/>
    <property type="project" value="TreeGrafter"/>
</dbReference>
<evidence type="ECO:0000256" key="1">
    <source>
        <dbReference type="ARBA" id="ARBA00023015"/>
    </source>
</evidence>
<dbReference type="InterPro" id="IPR001387">
    <property type="entry name" value="Cro/C1-type_HTH"/>
</dbReference>
<dbReference type="PANTHER" id="PTHR46797">
    <property type="entry name" value="HTH-TYPE TRANSCRIPTIONAL REGULATOR"/>
    <property type="match status" value="1"/>
</dbReference>
<organism evidence="5 6">
    <name type="scientific">Coriobacterium glomerans (strain ATCC 49209 / DSM 20642 / JCM 10262 / PW2)</name>
    <dbReference type="NCBI Taxonomy" id="700015"/>
    <lineage>
        <taxon>Bacteria</taxon>
        <taxon>Bacillati</taxon>
        <taxon>Actinomycetota</taxon>
        <taxon>Coriobacteriia</taxon>
        <taxon>Coriobacteriales</taxon>
        <taxon>Coriobacteriaceae</taxon>
        <taxon>Coriobacterium</taxon>
    </lineage>
</organism>
<dbReference type="Pfam" id="PF13560">
    <property type="entry name" value="HTH_31"/>
    <property type="match status" value="1"/>
</dbReference>
<dbReference type="STRING" id="700015.Corgl_1178"/>
<dbReference type="AlphaFoldDB" id="F2N8A1"/>
<evidence type="ECO:0000313" key="5">
    <source>
        <dbReference type="EMBL" id="AEB07284.1"/>
    </source>
</evidence>
<evidence type="ECO:0000256" key="3">
    <source>
        <dbReference type="ARBA" id="ARBA00023163"/>
    </source>
</evidence>
<evidence type="ECO:0000313" key="6">
    <source>
        <dbReference type="Proteomes" id="UP000006851"/>
    </source>
</evidence>
<feature type="domain" description="HTH cro/C1-type" evidence="4">
    <location>
        <begin position="13"/>
        <end position="68"/>
    </location>
</feature>
<evidence type="ECO:0000259" key="4">
    <source>
        <dbReference type="PROSITE" id="PS50943"/>
    </source>
</evidence>
<dbReference type="PANTHER" id="PTHR46797:SF23">
    <property type="entry name" value="HTH-TYPE TRANSCRIPTIONAL REGULATOR SUTR"/>
    <property type="match status" value="1"/>
</dbReference>
<dbReference type="InterPro" id="IPR050807">
    <property type="entry name" value="TransReg_Diox_bact_type"/>
</dbReference>
<dbReference type="SMART" id="SM00530">
    <property type="entry name" value="HTH_XRE"/>
    <property type="match status" value="1"/>
</dbReference>
<dbReference type="eggNOG" id="COG1396">
    <property type="taxonomic scope" value="Bacteria"/>
</dbReference>
<dbReference type="EMBL" id="CP002628">
    <property type="protein sequence ID" value="AEB07284.1"/>
    <property type="molecule type" value="Genomic_DNA"/>
</dbReference>
<protein>
    <submittedName>
        <fullName evidence="5">Helix-turn-helix domain protein</fullName>
    </submittedName>
</protein>
<dbReference type="CDD" id="cd00093">
    <property type="entry name" value="HTH_XRE"/>
    <property type="match status" value="1"/>
</dbReference>
<dbReference type="GO" id="GO:0005829">
    <property type="term" value="C:cytosol"/>
    <property type="evidence" value="ECO:0007669"/>
    <property type="project" value="TreeGrafter"/>
</dbReference>
<sequence>MSDSVDQQIGARIRCLRKKRTGLSQNGFACQIGIDRSYFATIEQGKHSATLQMLARISQGLGVSLQELFEGL</sequence>
<proteinExistence type="predicted"/>
<gene>
    <name evidence="5" type="ordered locus">Corgl_1178</name>
</gene>
<dbReference type="Proteomes" id="UP000006851">
    <property type="component" value="Chromosome"/>
</dbReference>
<dbReference type="OrthoDB" id="3197401at2"/>
<accession>F2N8A1</accession>